<dbReference type="PANTHER" id="PTHR33938">
    <property type="entry name" value="FERULOYL ESTERASE B-RELATED"/>
    <property type="match status" value="1"/>
</dbReference>
<accession>A6VZF9</accession>
<comment type="similarity">
    <text evidence="1">Belongs to the tannase family.</text>
</comment>
<evidence type="ECO:0000256" key="2">
    <source>
        <dbReference type="ARBA" id="ARBA00022487"/>
    </source>
</evidence>
<dbReference type="GO" id="GO:0052689">
    <property type="term" value="F:carboxylic ester hydrolase activity"/>
    <property type="evidence" value="ECO:0007669"/>
    <property type="project" value="UniProtKB-KW"/>
</dbReference>
<keyword evidence="4 8" id="KW-0732">Signal</keyword>
<protein>
    <submittedName>
        <fullName evidence="9">Tannase and feruloyl esterase</fullName>
    </submittedName>
</protein>
<dbReference type="OrthoDB" id="7197884at2"/>
<dbReference type="PROSITE" id="PS51257">
    <property type="entry name" value="PROKAR_LIPOPROTEIN"/>
    <property type="match status" value="1"/>
</dbReference>
<organism evidence="9">
    <name type="scientific">Marinomonas sp. (strain MWYL1)</name>
    <dbReference type="NCBI Taxonomy" id="400668"/>
    <lineage>
        <taxon>Bacteria</taxon>
        <taxon>Pseudomonadati</taxon>
        <taxon>Pseudomonadota</taxon>
        <taxon>Gammaproteobacteria</taxon>
        <taxon>Oceanospirillales</taxon>
        <taxon>Oceanospirillaceae</taxon>
        <taxon>Marinomonas</taxon>
    </lineage>
</organism>
<dbReference type="eggNOG" id="COG3509">
    <property type="taxonomic scope" value="Bacteria"/>
</dbReference>
<reference evidence="9" key="1">
    <citation type="submission" date="2007-06" db="EMBL/GenBank/DDBJ databases">
        <title>Complete sequence of Marinomonas sp. MWYL1.</title>
        <authorList>
            <consortium name="US DOE Joint Genome Institute"/>
            <person name="Copeland A."/>
            <person name="Lucas S."/>
            <person name="Lapidus A."/>
            <person name="Barry K."/>
            <person name="Glavina del Rio T."/>
            <person name="Dalin E."/>
            <person name="Tice H."/>
            <person name="Pitluck S."/>
            <person name="Kiss H."/>
            <person name="Brettin T."/>
            <person name="Bruce D."/>
            <person name="Detter J.C."/>
            <person name="Han C."/>
            <person name="Schmutz J."/>
            <person name="Larimer F."/>
            <person name="Land M."/>
            <person name="Hauser L."/>
            <person name="Kyrpides N."/>
            <person name="Kim E."/>
            <person name="Johnston A.W.B."/>
            <person name="Todd J.D."/>
            <person name="Rogers R."/>
            <person name="Wexler M."/>
            <person name="Bond P.L."/>
            <person name="Li Y."/>
            <person name="Richardson P."/>
        </authorList>
    </citation>
    <scope>NUCLEOTIDE SEQUENCE [LARGE SCALE GENOMIC DNA]</scope>
    <source>
        <strain evidence="9">MWYL1</strain>
    </source>
</reference>
<sequence>MYQGLSKPSLLSLAIGGCLVYGNLANAAVSQTALPQLSEAKPSALASSCEGISSLLTASNTSIDSVETIAKGGLKLGDNEVEEHCLVKGKMHERIGEIDGKPYAIGFELRLPKKWNGRFLYQANGGLDGSVRTAEGKVGGGPLTSALMQGFAVISSDAGHGKPIPTFAYDPQARLDYGYQAVAKLTPMAKTMIHQVYGRNPDRSYFVGCSNGGRHAMIAATRYADDYDGILVGAPGYRLPLSAVASIAGAHAYASVPNTDKKDLQTSFTLTERTMVSNSILAKCDALDGLKDGLIQDFKSCQTAFSIQKDVPTCKSDRDGSCLTQPQKDAVDSIYQGVTTNDGKRIYSSFPYDAGINDADHIRWEYTSPIERDSGAVAMIFSTPPVALTDYNIRNFSGADFVWNANIDELVEKVNAVSGVYKESAMSFMAPPSPEDMSFLRDKGGKIMVYHGVSDAIFSVDDTEAWYKALDAKNNGHANDFAQFYPVPGMGHCSGGKSTDQFDMLTPLVAWVEKGQKPRQVIATARGEGNPGGVNEEIPTSWSATRTRPLCPYPSVATYDGKGYVESAKSFICDVPKEM</sequence>
<feature type="chain" id="PRO_5002702140" evidence="8">
    <location>
        <begin position="28"/>
        <end position="579"/>
    </location>
</feature>
<dbReference type="STRING" id="400668.Mmwyl1_2927"/>
<evidence type="ECO:0000256" key="8">
    <source>
        <dbReference type="SAM" id="SignalP"/>
    </source>
</evidence>
<dbReference type="InterPro" id="IPR029058">
    <property type="entry name" value="AB_hydrolase_fold"/>
</dbReference>
<dbReference type="Gene3D" id="3.40.50.1820">
    <property type="entry name" value="alpha/beta hydrolase"/>
    <property type="match status" value="1"/>
</dbReference>
<dbReference type="AlphaFoldDB" id="A6VZF9"/>
<dbReference type="PANTHER" id="PTHR33938:SF15">
    <property type="entry name" value="FERULOYL ESTERASE B-RELATED"/>
    <property type="match status" value="1"/>
</dbReference>
<evidence type="ECO:0000256" key="1">
    <source>
        <dbReference type="ARBA" id="ARBA00006249"/>
    </source>
</evidence>
<evidence type="ECO:0000256" key="6">
    <source>
        <dbReference type="ARBA" id="ARBA00022837"/>
    </source>
</evidence>
<evidence type="ECO:0000313" key="9">
    <source>
        <dbReference type="EMBL" id="ABR71838.1"/>
    </source>
</evidence>
<keyword evidence="6" id="KW-0106">Calcium</keyword>
<dbReference type="SUPFAM" id="SSF53474">
    <property type="entry name" value="alpha/beta-Hydrolases"/>
    <property type="match status" value="1"/>
</dbReference>
<dbReference type="EMBL" id="CP000749">
    <property type="protein sequence ID" value="ABR71838.1"/>
    <property type="molecule type" value="Genomic_DNA"/>
</dbReference>
<keyword evidence="2" id="KW-0719">Serine esterase</keyword>
<name>A6VZF9_MARMS</name>
<dbReference type="HOGENOM" id="CLU_014819_4_0_6"/>
<keyword evidence="5" id="KW-0378">Hydrolase</keyword>
<evidence type="ECO:0000256" key="7">
    <source>
        <dbReference type="ARBA" id="ARBA00023157"/>
    </source>
</evidence>
<dbReference type="Pfam" id="PF07519">
    <property type="entry name" value="Tannase"/>
    <property type="match status" value="1"/>
</dbReference>
<dbReference type="KEGG" id="mmw:Mmwyl1_2927"/>
<keyword evidence="7" id="KW-1015">Disulfide bond</keyword>
<dbReference type="GO" id="GO:0046872">
    <property type="term" value="F:metal ion binding"/>
    <property type="evidence" value="ECO:0007669"/>
    <property type="project" value="UniProtKB-KW"/>
</dbReference>
<keyword evidence="3" id="KW-0479">Metal-binding</keyword>
<evidence type="ECO:0000256" key="3">
    <source>
        <dbReference type="ARBA" id="ARBA00022723"/>
    </source>
</evidence>
<feature type="signal peptide" evidence="8">
    <location>
        <begin position="1"/>
        <end position="27"/>
    </location>
</feature>
<proteinExistence type="inferred from homology"/>
<evidence type="ECO:0000256" key="5">
    <source>
        <dbReference type="ARBA" id="ARBA00022801"/>
    </source>
</evidence>
<gene>
    <name evidence="9" type="ordered locus">Mmwyl1_2927</name>
</gene>
<dbReference type="InterPro" id="IPR011118">
    <property type="entry name" value="Tannase/feruloyl_esterase"/>
</dbReference>
<evidence type="ECO:0000256" key="4">
    <source>
        <dbReference type="ARBA" id="ARBA00022729"/>
    </source>
</evidence>